<evidence type="ECO:0000313" key="14">
    <source>
        <dbReference type="EMBL" id="AAK17978.1"/>
    </source>
</evidence>
<dbReference type="PROSITE" id="PS00031">
    <property type="entry name" value="NUCLEAR_REC_DBD_1"/>
    <property type="match status" value="1"/>
</dbReference>
<evidence type="ECO:0000256" key="11">
    <source>
        <dbReference type="RuleBase" id="RU004334"/>
    </source>
</evidence>
<keyword evidence="3 11" id="KW-0479">Metal-binding</keyword>
<evidence type="ECO:0000256" key="2">
    <source>
        <dbReference type="ARBA" id="ARBA00005993"/>
    </source>
</evidence>
<comment type="similarity">
    <text evidence="2 11">Belongs to the nuclear hormone receptor family.</text>
</comment>
<feature type="domain" description="Nuclear receptor" evidence="12">
    <location>
        <begin position="11"/>
        <end position="88"/>
    </location>
</feature>
<dbReference type="Pfam" id="PF00104">
    <property type="entry name" value="Hormone_recep"/>
    <property type="match status" value="1"/>
</dbReference>
<dbReference type="CDD" id="cd06960">
    <property type="entry name" value="NR_DBD_HNF4A"/>
    <property type="match status" value="1"/>
</dbReference>
<comment type="subcellular location">
    <subcellularLocation>
        <location evidence="1 11">Nucleus</location>
    </subcellularLocation>
</comment>
<proteinExistence type="evidence at transcript level"/>
<evidence type="ECO:0000256" key="10">
    <source>
        <dbReference type="ARBA" id="ARBA00023242"/>
    </source>
</evidence>
<evidence type="ECO:0000256" key="6">
    <source>
        <dbReference type="ARBA" id="ARBA00023015"/>
    </source>
</evidence>
<protein>
    <submittedName>
        <fullName evidence="14">Nuclear receptor NHR-57</fullName>
    </submittedName>
</protein>
<keyword evidence="6 11" id="KW-0805">Transcription regulation</keyword>
<dbReference type="FunFam" id="3.30.50.10:FF:000073">
    <property type="entry name" value="Nuclear hormone receptor family member nhr-121"/>
    <property type="match status" value="1"/>
</dbReference>
<dbReference type="PANTHER" id="PTHR46011:SF29">
    <property type="entry name" value="NUCLEAR HORMONE RECEPTOR FAMILY MEMBER NHR-57"/>
    <property type="match status" value="1"/>
</dbReference>
<dbReference type="GO" id="GO:0000978">
    <property type="term" value="F:RNA polymerase II cis-regulatory region sequence-specific DNA binding"/>
    <property type="evidence" value="ECO:0007669"/>
    <property type="project" value="InterPro"/>
</dbReference>
<evidence type="ECO:0000256" key="8">
    <source>
        <dbReference type="ARBA" id="ARBA00023163"/>
    </source>
</evidence>
<dbReference type="SUPFAM" id="SSF48508">
    <property type="entry name" value="Nuclear receptor ligand-binding domain"/>
    <property type="match status" value="1"/>
</dbReference>
<feature type="non-terminal residue" evidence="14">
    <location>
        <position position="1"/>
    </location>
</feature>
<reference evidence="14" key="1">
    <citation type="journal article" date="2005" name="J. Mol. Evol.">
        <title>Explosive lineage-specific expansion of the orphan nuclear receptor HNF4 in nematodes.</title>
        <authorList>
            <person name="Robinson-Rechavi M."/>
            <person name="Maina C.V."/>
            <person name="Gissendanner C.R."/>
            <person name="Laudet V."/>
            <person name="Sluder A."/>
        </authorList>
    </citation>
    <scope>NUCLEOTIDE SEQUENCE</scope>
</reference>
<keyword evidence="4 11" id="KW-0863">Zinc-finger</keyword>
<keyword evidence="5 11" id="KW-0862">Zinc</keyword>
<dbReference type="GO" id="GO:0008270">
    <property type="term" value="F:zinc ion binding"/>
    <property type="evidence" value="ECO:0007669"/>
    <property type="project" value="UniProtKB-KW"/>
</dbReference>
<keyword evidence="7 11" id="KW-0238">DNA-binding</keyword>
<dbReference type="AlphaFoldDB" id="Q9BJK9"/>
<dbReference type="InterPro" id="IPR013088">
    <property type="entry name" value="Znf_NHR/GATA"/>
</dbReference>
<evidence type="ECO:0000259" key="12">
    <source>
        <dbReference type="PROSITE" id="PS51030"/>
    </source>
</evidence>
<evidence type="ECO:0000256" key="5">
    <source>
        <dbReference type="ARBA" id="ARBA00022833"/>
    </source>
</evidence>
<dbReference type="Gene3D" id="3.30.50.10">
    <property type="entry name" value="Erythroid Transcription Factor GATA-1, subunit A"/>
    <property type="match status" value="1"/>
</dbReference>
<dbReference type="SMART" id="SM00399">
    <property type="entry name" value="ZnF_C4"/>
    <property type="match status" value="1"/>
</dbReference>
<name>Q9BJK9_CAEEL</name>
<dbReference type="InterPro" id="IPR049636">
    <property type="entry name" value="HNF4-like_DBD"/>
</dbReference>
<accession>Q9BJK9</accession>
<evidence type="ECO:0000259" key="13">
    <source>
        <dbReference type="PROSITE" id="PS51843"/>
    </source>
</evidence>
<dbReference type="PROSITE" id="PS51843">
    <property type="entry name" value="NR_LBD"/>
    <property type="match status" value="1"/>
</dbReference>
<evidence type="ECO:0000256" key="1">
    <source>
        <dbReference type="ARBA" id="ARBA00004123"/>
    </source>
</evidence>
<dbReference type="PROSITE" id="PS51030">
    <property type="entry name" value="NUCLEAR_REC_DBD_2"/>
    <property type="match status" value="1"/>
</dbReference>
<dbReference type="HOGENOM" id="CLU_007368_1_1_1"/>
<dbReference type="EMBL" id="AF332207">
    <property type="protein sequence ID" value="AAK17978.1"/>
    <property type="molecule type" value="mRNA"/>
</dbReference>
<dbReference type="PANTHER" id="PTHR46011">
    <property type="entry name" value="NUCLEAR HORMONE RECEPTOR FAMILY MEMBER NHR-86-RELATED"/>
    <property type="match status" value="1"/>
</dbReference>
<dbReference type="GO" id="GO:0005634">
    <property type="term" value="C:nucleus"/>
    <property type="evidence" value="ECO:0007669"/>
    <property type="project" value="UniProtKB-SubCell"/>
</dbReference>
<evidence type="ECO:0000256" key="3">
    <source>
        <dbReference type="ARBA" id="ARBA00022723"/>
    </source>
</evidence>
<keyword evidence="10 11" id="KW-0539">Nucleus</keyword>
<dbReference type="InterPro" id="IPR035500">
    <property type="entry name" value="NHR-like_dom_sf"/>
</dbReference>
<dbReference type="Pfam" id="PF00105">
    <property type="entry name" value="zf-C4"/>
    <property type="match status" value="1"/>
</dbReference>
<evidence type="ECO:0000256" key="4">
    <source>
        <dbReference type="ARBA" id="ARBA00022771"/>
    </source>
</evidence>
<evidence type="ECO:0000256" key="7">
    <source>
        <dbReference type="ARBA" id="ARBA00023125"/>
    </source>
</evidence>
<dbReference type="Gene3D" id="1.10.565.10">
    <property type="entry name" value="Retinoid X Receptor"/>
    <property type="match status" value="1"/>
</dbReference>
<keyword evidence="9 11" id="KW-0675">Receptor</keyword>
<feature type="domain" description="NR LBD" evidence="13">
    <location>
        <begin position="128"/>
        <end position="378"/>
    </location>
</feature>
<sequence length="378" mass="43402">VNQEMLVARERKYCSVCHQLGDGYHFGAIACKACAAFFRRTTSMNLAPKFVCRKKNECVIKMSSRDSCKSCRYAKCLHVGMNPEVVQAIQQAAKQANSPGIESLPSCSSSPASCNSPILSLELGDYDQMTPTLCGVMESYQKLYKKRYDLHAPKLTPRATNYGEFCKIYSNDVYLQFEFLEGSFPQFKEMGGFEKKHVFKYFFVSFLILEMGYRSYQEGTDAIVLANGDFIDTMNLDEFYYDPESLEKCKPTDAMKMYRPNFDQMKRNVFQPLSHQKLSLIEFLALVSLCTWNESLDGQPDCYYPSCRPVRQSVIADLKAFYEKDSPDVDPAYRLSGLLMLLPALERSVELFLQTMEVKRLFRCFPFHDKIYKIIDGQ</sequence>
<dbReference type="SMART" id="SM00430">
    <property type="entry name" value="HOLI"/>
    <property type="match status" value="1"/>
</dbReference>
<dbReference type="GO" id="GO:0003700">
    <property type="term" value="F:DNA-binding transcription factor activity"/>
    <property type="evidence" value="ECO:0007669"/>
    <property type="project" value="InterPro"/>
</dbReference>
<organism evidence="14">
    <name type="scientific">Caenorhabditis elegans</name>
    <dbReference type="NCBI Taxonomy" id="6239"/>
    <lineage>
        <taxon>Eukaryota</taxon>
        <taxon>Metazoa</taxon>
        <taxon>Ecdysozoa</taxon>
        <taxon>Nematoda</taxon>
        <taxon>Chromadorea</taxon>
        <taxon>Rhabditida</taxon>
        <taxon>Rhabditina</taxon>
        <taxon>Rhabditomorpha</taxon>
        <taxon>Rhabditoidea</taxon>
        <taxon>Rhabditidae</taxon>
        <taxon>Peloderinae</taxon>
        <taxon>Caenorhabditis</taxon>
    </lineage>
</organism>
<dbReference type="PRINTS" id="PR00047">
    <property type="entry name" value="STROIDFINGER"/>
</dbReference>
<dbReference type="InterPro" id="IPR000536">
    <property type="entry name" value="Nucl_hrmn_rcpt_lig-bd"/>
</dbReference>
<evidence type="ECO:0000256" key="9">
    <source>
        <dbReference type="ARBA" id="ARBA00023170"/>
    </source>
</evidence>
<dbReference type="SUPFAM" id="SSF57716">
    <property type="entry name" value="Glucocorticoid receptor-like (DNA-binding domain)"/>
    <property type="match status" value="1"/>
</dbReference>
<keyword evidence="8 11" id="KW-0804">Transcription</keyword>
<dbReference type="InterPro" id="IPR001628">
    <property type="entry name" value="Znf_hrmn_rcpt"/>
</dbReference>